<dbReference type="GO" id="GO:0016491">
    <property type="term" value="F:oxidoreductase activity"/>
    <property type="evidence" value="ECO:0007669"/>
    <property type="project" value="UniProtKB-KW"/>
</dbReference>
<dbReference type="InterPro" id="IPR033877">
    <property type="entry name" value="Frm2/Hbn1"/>
</dbReference>
<evidence type="ECO:0000256" key="1">
    <source>
        <dbReference type="ARBA" id="ARBA00004123"/>
    </source>
</evidence>
<feature type="domain" description="Nitroreductase" evidence="7">
    <location>
        <begin position="11"/>
        <end position="182"/>
    </location>
</feature>
<gene>
    <name evidence="8" type="ORF">FB45DRAFT_1116893</name>
</gene>
<evidence type="ECO:0000259" key="7">
    <source>
        <dbReference type="Pfam" id="PF00881"/>
    </source>
</evidence>
<dbReference type="Pfam" id="PF00881">
    <property type="entry name" value="Nitroreductase"/>
    <property type="match status" value="1"/>
</dbReference>
<accession>A0AAD7FYS4</accession>
<keyword evidence="4" id="KW-0963">Cytoplasm</keyword>
<evidence type="ECO:0000256" key="3">
    <source>
        <dbReference type="ARBA" id="ARBA00007118"/>
    </source>
</evidence>
<dbReference type="EMBL" id="JARKIF010000003">
    <property type="protein sequence ID" value="KAJ7644926.1"/>
    <property type="molecule type" value="Genomic_DNA"/>
</dbReference>
<dbReference type="GO" id="GO:0005737">
    <property type="term" value="C:cytoplasm"/>
    <property type="evidence" value="ECO:0007669"/>
    <property type="project" value="UniProtKB-SubCell"/>
</dbReference>
<dbReference type="InterPro" id="IPR029479">
    <property type="entry name" value="Nitroreductase"/>
</dbReference>
<dbReference type="Proteomes" id="UP001221142">
    <property type="component" value="Unassembled WGS sequence"/>
</dbReference>
<dbReference type="PANTHER" id="PTHR43035">
    <property type="entry name" value="FATTY ACID REPRESSION MUTANT PROTEIN 2-RELATED"/>
    <property type="match status" value="1"/>
</dbReference>
<protein>
    <submittedName>
        <fullName evidence="8">Nitroreductase</fullName>
    </submittedName>
</protein>
<dbReference type="GO" id="GO:0034599">
    <property type="term" value="P:cellular response to oxidative stress"/>
    <property type="evidence" value="ECO:0007669"/>
    <property type="project" value="InterPro"/>
</dbReference>
<dbReference type="Gene3D" id="3.40.109.10">
    <property type="entry name" value="NADH Oxidase"/>
    <property type="match status" value="1"/>
</dbReference>
<organism evidence="8 9">
    <name type="scientific">Roridomyces roridus</name>
    <dbReference type="NCBI Taxonomy" id="1738132"/>
    <lineage>
        <taxon>Eukaryota</taxon>
        <taxon>Fungi</taxon>
        <taxon>Dikarya</taxon>
        <taxon>Basidiomycota</taxon>
        <taxon>Agaricomycotina</taxon>
        <taxon>Agaricomycetes</taxon>
        <taxon>Agaricomycetidae</taxon>
        <taxon>Agaricales</taxon>
        <taxon>Marasmiineae</taxon>
        <taxon>Mycenaceae</taxon>
        <taxon>Roridomyces</taxon>
    </lineage>
</organism>
<evidence type="ECO:0000256" key="5">
    <source>
        <dbReference type="ARBA" id="ARBA00023002"/>
    </source>
</evidence>
<evidence type="ECO:0000256" key="4">
    <source>
        <dbReference type="ARBA" id="ARBA00022490"/>
    </source>
</evidence>
<proteinExistence type="inferred from homology"/>
<dbReference type="GO" id="GO:0005634">
    <property type="term" value="C:nucleus"/>
    <property type="evidence" value="ECO:0007669"/>
    <property type="project" value="UniProtKB-SubCell"/>
</dbReference>
<comment type="subcellular location">
    <subcellularLocation>
        <location evidence="2">Cytoplasm</location>
    </subcellularLocation>
    <subcellularLocation>
        <location evidence="1">Nucleus</location>
    </subcellularLocation>
</comment>
<dbReference type="FunFam" id="3.40.109.10:FF:000001">
    <property type="entry name" value="Nitroreductase family"/>
    <property type="match status" value="1"/>
</dbReference>
<comment type="similarity">
    <text evidence="3">Belongs to the nitroreductase family.</text>
</comment>
<evidence type="ECO:0000313" key="8">
    <source>
        <dbReference type="EMBL" id="KAJ7644926.1"/>
    </source>
</evidence>
<sequence>MSKSVAFLAAIATRRSNYAITNKCSVPEETLETIVKDAVKHTPTSFNHQASRAVLVTGAANTKLWSLVSGSVLQGLEGDSKARNEARLAGLSGGYGSVIFFEDQAVLDAMSQKIPDYAKLFPIWSTNSTGMLQSNIWTAFTLEGLGASLQHYNQVSSEVDVGIREAFGLPASWVSTAIMPFGDPAAQPGDKAFGPIEERVRVFRE</sequence>
<evidence type="ECO:0000313" key="9">
    <source>
        <dbReference type="Proteomes" id="UP001221142"/>
    </source>
</evidence>
<evidence type="ECO:0000256" key="2">
    <source>
        <dbReference type="ARBA" id="ARBA00004496"/>
    </source>
</evidence>
<dbReference type="CDD" id="cd02140">
    <property type="entry name" value="Frm2-like"/>
    <property type="match status" value="1"/>
</dbReference>
<dbReference type="SUPFAM" id="SSF55469">
    <property type="entry name" value="FMN-dependent nitroreductase-like"/>
    <property type="match status" value="1"/>
</dbReference>
<dbReference type="PANTHER" id="PTHR43035:SF1">
    <property type="entry name" value="FATTY ACID REPRESSION MUTANT PROTEIN 2-RELATED"/>
    <property type="match status" value="1"/>
</dbReference>
<name>A0AAD7FYS4_9AGAR</name>
<evidence type="ECO:0000256" key="6">
    <source>
        <dbReference type="ARBA" id="ARBA00023242"/>
    </source>
</evidence>
<dbReference type="AlphaFoldDB" id="A0AAD7FYS4"/>
<comment type="caution">
    <text evidence="8">The sequence shown here is derived from an EMBL/GenBank/DDBJ whole genome shotgun (WGS) entry which is preliminary data.</text>
</comment>
<reference evidence="8" key="1">
    <citation type="submission" date="2023-03" db="EMBL/GenBank/DDBJ databases">
        <title>Massive genome expansion in bonnet fungi (Mycena s.s.) driven by repeated elements and novel gene families across ecological guilds.</title>
        <authorList>
            <consortium name="Lawrence Berkeley National Laboratory"/>
            <person name="Harder C.B."/>
            <person name="Miyauchi S."/>
            <person name="Viragh M."/>
            <person name="Kuo A."/>
            <person name="Thoen E."/>
            <person name="Andreopoulos B."/>
            <person name="Lu D."/>
            <person name="Skrede I."/>
            <person name="Drula E."/>
            <person name="Henrissat B."/>
            <person name="Morin E."/>
            <person name="Kohler A."/>
            <person name="Barry K."/>
            <person name="LaButti K."/>
            <person name="Morin E."/>
            <person name="Salamov A."/>
            <person name="Lipzen A."/>
            <person name="Mereny Z."/>
            <person name="Hegedus B."/>
            <person name="Baldrian P."/>
            <person name="Stursova M."/>
            <person name="Weitz H."/>
            <person name="Taylor A."/>
            <person name="Grigoriev I.V."/>
            <person name="Nagy L.G."/>
            <person name="Martin F."/>
            <person name="Kauserud H."/>
        </authorList>
    </citation>
    <scope>NUCLEOTIDE SEQUENCE</scope>
    <source>
        <strain evidence="8">9284</strain>
    </source>
</reference>
<keyword evidence="6" id="KW-0539">Nucleus</keyword>
<keyword evidence="5" id="KW-0560">Oxidoreductase</keyword>
<keyword evidence="9" id="KW-1185">Reference proteome</keyword>
<dbReference type="InterPro" id="IPR000415">
    <property type="entry name" value="Nitroreductase-like"/>
</dbReference>